<keyword evidence="3" id="KW-0328">Glycosyltransferase</keyword>
<evidence type="ECO:0000259" key="2">
    <source>
        <dbReference type="Pfam" id="PF13579"/>
    </source>
</evidence>
<organism evidence="3 4">
    <name type="scientific">Cohnella yongneupensis</name>
    <dbReference type="NCBI Taxonomy" id="425006"/>
    <lineage>
        <taxon>Bacteria</taxon>
        <taxon>Bacillati</taxon>
        <taxon>Bacillota</taxon>
        <taxon>Bacilli</taxon>
        <taxon>Bacillales</taxon>
        <taxon>Paenibacillaceae</taxon>
        <taxon>Cohnella</taxon>
    </lineage>
</organism>
<name>A0ABW0R1B8_9BACL</name>
<evidence type="ECO:0000313" key="4">
    <source>
        <dbReference type="Proteomes" id="UP001596108"/>
    </source>
</evidence>
<dbReference type="RefSeq" id="WP_378112976.1">
    <property type="nucleotide sequence ID" value="NZ_JBHSNC010000051.1"/>
</dbReference>
<accession>A0ABW0R1B8</accession>
<dbReference type="InterPro" id="IPR001296">
    <property type="entry name" value="Glyco_trans_1"/>
</dbReference>
<dbReference type="Pfam" id="PF13579">
    <property type="entry name" value="Glyco_trans_4_4"/>
    <property type="match status" value="1"/>
</dbReference>
<evidence type="ECO:0000313" key="3">
    <source>
        <dbReference type="EMBL" id="MFC5531031.1"/>
    </source>
</evidence>
<dbReference type="Pfam" id="PF00534">
    <property type="entry name" value="Glycos_transf_1"/>
    <property type="match status" value="1"/>
</dbReference>
<comment type="caution">
    <text evidence="3">The sequence shown here is derived from an EMBL/GenBank/DDBJ whole genome shotgun (WGS) entry which is preliminary data.</text>
</comment>
<evidence type="ECO:0000259" key="1">
    <source>
        <dbReference type="Pfam" id="PF00534"/>
    </source>
</evidence>
<dbReference type="PANTHER" id="PTHR12526:SF638">
    <property type="entry name" value="SPORE COAT PROTEIN SA"/>
    <property type="match status" value="1"/>
</dbReference>
<gene>
    <name evidence="3" type="ORF">ACFPQ4_16560</name>
</gene>
<keyword evidence="3" id="KW-0808">Transferase</keyword>
<dbReference type="EMBL" id="JBHSNC010000051">
    <property type="protein sequence ID" value="MFC5531031.1"/>
    <property type="molecule type" value="Genomic_DNA"/>
</dbReference>
<dbReference type="InterPro" id="IPR028098">
    <property type="entry name" value="Glyco_trans_4-like_N"/>
</dbReference>
<proteinExistence type="predicted"/>
<dbReference type="Gene3D" id="3.40.50.2000">
    <property type="entry name" value="Glycogen Phosphorylase B"/>
    <property type="match status" value="2"/>
</dbReference>
<dbReference type="PANTHER" id="PTHR12526">
    <property type="entry name" value="GLYCOSYLTRANSFERASE"/>
    <property type="match status" value="1"/>
</dbReference>
<feature type="domain" description="Glycosyltransferase subfamily 4-like N-terminal" evidence="2">
    <location>
        <begin position="17"/>
        <end position="139"/>
    </location>
</feature>
<protein>
    <submittedName>
        <fullName evidence="3">Glycosyltransferase</fullName>
        <ecNumber evidence="3">2.4.-.-</ecNumber>
    </submittedName>
</protein>
<dbReference type="GO" id="GO:0016757">
    <property type="term" value="F:glycosyltransferase activity"/>
    <property type="evidence" value="ECO:0007669"/>
    <property type="project" value="UniProtKB-KW"/>
</dbReference>
<dbReference type="EC" id="2.4.-.-" evidence="3"/>
<dbReference type="Proteomes" id="UP001596108">
    <property type="component" value="Unassembled WGS sequence"/>
</dbReference>
<reference evidence="4" key="1">
    <citation type="journal article" date="2019" name="Int. J. Syst. Evol. Microbiol.">
        <title>The Global Catalogue of Microorganisms (GCM) 10K type strain sequencing project: providing services to taxonomists for standard genome sequencing and annotation.</title>
        <authorList>
            <consortium name="The Broad Institute Genomics Platform"/>
            <consortium name="The Broad Institute Genome Sequencing Center for Infectious Disease"/>
            <person name="Wu L."/>
            <person name="Ma J."/>
        </authorList>
    </citation>
    <scope>NUCLEOTIDE SEQUENCE [LARGE SCALE GENOMIC DNA]</scope>
    <source>
        <strain evidence="4">CGMCC 1.18578</strain>
    </source>
</reference>
<keyword evidence="4" id="KW-1185">Reference proteome</keyword>
<dbReference type="SUPFAM" id="SSF53756">
    <property type="entry name" value="UDP-Glycosyltransferase/glycogen phosphorylase"/>
    <property type="match status" value="1"/>
</dbReference>
<feature type="domain" description="Glycosyl transferase family 1" evidence="1">
    <location>
        <begin position="263"/>
        <end position="417"/>
    </location>
</feature>
<sequence>MGKFLLACHQFFPRFYTGTETLTLEVAEELRRLGHDVAILTTEPILPGDTVPEKVECREESVRGITVWKLVIPEVHDPIKRLESESNDPSIEQHVSAIINSWKPDIVHCFHLMRLTQTFAKVVKQHRIPFCLTVTDFWVMCPTYQLIKYNNKLCSGPSDTKCFSCLIDAYTKGMAKVPVKFKVAKRLPRIASRVNTGANSSIKSLGVRINRHKDFFGMIDGVVWSNPFIQSIFHDNKFQNKNEYIIPFPIPEQSRGTVNLPLAKKDGVLKVAFIGTLRPSKGPQILLQAARHLKDETNIEYYIWGAAENEKFEMTLKELSGNSSQIHYCGVFPQEKFADVLRDIHVVVIPSIWYENTPLTALSVLAAKRILVVSDLGGLSSLVESGTSGYTFPAGDYKALADTIKHISDNRHLIHEISTHIKEPLNIARYVQEMQTSLWREVKMGAAH</sequence>